<organism evidence="1">
    <name type="scientific">Arion vulgaris</name>
    <dbReference type="NCBI Taxonomy" id="1028688"/>
    <lineage>
        <taxon>Eukaryota</taxon>
        <taxon>Metazoa</taxon>
        <taxon>Spiralia</taxon>
        <taxon>Lophotrochozoa</taxon>
        <taxon>Mollusca</taxon>
        <taxon>Gastropoda</taxon>
        <taxon>Heterobranchia</taxon>
        <taxon>Euthyneura</taxon>
        <taxon>Panpulmonata</taxon>
        <taxon>Eupulmonata</taxon>
        <taxon>Stylommatophora</taxon>
        <taxon>Helicina</taxon>
        <taxon>Arionoidea</taxon>
        <taxon>Arionidae</taxon>
        <taxon>Arion</taxon>
    </lineage>
</organism>
<dbReference type="AlphaFoldDB" id="A0A0B6YDK1"/>
<name>A0A0B6YDK1_9EUPU</name>
<accession>A0A0B6YDK1</accession>
<dbReference type="EMBL" id="HACG01007472">
    <property type="protein sequence ID" value="CEK54337.1"/>
    <property type="molecule type" value="Transcribed_RNA"/>
</dbReference>
<gene>
    <name evidence="1" type="primary">ORF22537</name>
</gene>
<evidence type="ECO:0000313" key="1">
    <source>
        <dbReference type="EMBL" id="CEK54337.1"/>
    </source>
</evidence>
<protein>
    <submittedName>
        <fullName evidence="1">Uncharacterized protein</fullName>
    </submittedName>
</protein>
<reference evidence="1" key="1">
    <citation type="submission" date="2014-12" db="EMBL/GenBank/DDBJ databases">
        <title>Insight into the proteome of Arion vulgaris.</title>
        <authorList>
            <person name="Aradska J."/>
            <person name="Bulat T."/>
            <person name="Smidak R."/>
            <person name="Sarate P."/>
            <person name="Gangsoo J."/>
            <person name="Sialana F."/>
            <person name="Bilban M."/>
            <person name="Lubec G."/>
        </authorList>
    </citation>
    <scope>NUCLEOTIDE SEQUENCE</scope>
    <source>
        <tissue evidence="1">Skin</tissue>
    </source>
</reference>
<proteinExistence type="predicted"/>
<sequence>MCRRYIEIFEECQQAAVNIDSKTQGSLSVEKVCYFFPDTNCSSTSELKS</sequence>